<reference evidence="4 5" key="1">
    <citation type="submission" date="2016-10" db="EMBL/GenBank/DDBJ databases">
        <authorList>
            <person name="de Groot N.N."/>
        </authorList>
    </citation>
    <scope>NUCLEOTIDE SEQUENCE [LARGE SCALE GENOMIC DNA]</scope>
    <source>
        <strain evidence="4 5">YAD2003</strain>
    </source>
</reference>
<dbReference type="PROSITE" id="PS50943">
    <property type="entry name" value="HTH_CROC1"/>
    <property type="match status" value="1"/>
</dbReference>
<dbReference type="CDD" id="cd00093">
    <property type="entry name" value="HTH_XRE"/>
    <property type="match status" value="1"/>
</dbReference>
<feature type="transmembrane region" description="Helical" evidence="2">
    <location>
        <begin position="170"/>
        <end position="191"/>
    </location>
</feature>
<keyword evidence="2" id="KW-1133">Transmembrane helix</keyword>
<evidence type="ECO:0000313" key="4">
    <source>
        <dbReference type="EMBL" id="SEH68549.1"/>
    </source>
</evidence>
<dbReference type="SMART" id="SM00530">
    <property type="entry name" value="HTH_XRE"/>
    <property type="match status" value="1"/>
</dbReference>
<dbReference type="InterPro" id="IPR001387">
    <property type="entry name" value="Cro/C1-type_HTH"/>
</dbReference>
<dbReference type="Proteomes" id="UP000183190">
    <property type="component" value="Unassembled WGS sequence"/>
</dbReference>
<gene>
    <name evidence="4" type="ORF">SAMN02910265_02117</name>
</gene>
<dbReference type="PANTHER" id="PTHR46558">
    <property type="entry name" value="TRACRIPTIONAL REGULATORY PROTEIN-RELATED-RELATED"/>
    <property type="match status" value="1"/>
</dbReference>
<keyword evidence="1 4" id="KW-0238">DNA-binding</keyword>
<evidence type="ECO:0000256" key="2">
    <source>
        <dbReference type="SAM" id="Phobius"/>
    </source>
</evidence>
<evidence type="ECO:0000259" key="3">
    <source>
        <dbReference type="PROSITE" id="PS50943"/>
    </source>
</evidence>
<organism evidence="4 5">
    <name type="scientific">Ruminococcus flavefaciens</name>
    <dbReference type="NCBI Taxonomy" id="1265"/>
    <lineage>
        <taxon>Bacteria</taxon>
        <taxon>Bacillati</taxon>
        <taxon>Bacillota</taxon>
        <taxon>Clostridia</taxon>
        <taxon>Eubacteriales</taxon>
        <taxon>Oscillospiraceae</taxon>
        <taxon>Ruminococcus</taxon>
    </lineage>
</organism>
<feature type="transmembrane region" description="Helical" evidence="2">
    <location>
        <begin position="108"/>
        <end position="126"/>
    </location>
</feature>
<dbReference type="OrthoDB" id="9801008at2"/>
<evidence type="ECO:0000256" key="1">
    <source>
        <dbReference type="ARBA" id="ARBA00023125"/>
    </source>
</evidence>
<dbReference type="RefSeq" id="WP_074717170.1">
    <property type="nucleotide sequence ID" value="NZ_FNWV01000007.1"/>
</dbReference>
<proteinExistence type="predicted"/>
<keyword evidence="2" id="KW-0472">Membrane</keyword>
<feature type="domain" description="HTH cro/C1-type" evidence="3">
    <location>
        <begin position="7"/>
        <end position="61"/>
    </location>
</feature>
<dbReference type="PANTHER" id="PTHR46558:SF15">
    <property type="entry name" value="HELIX-TURN-HELIX DOMAIN PROTEIN"/>
    <property type="match status" value="1"/>
</dbReference>
<sequence length="192" mass="21647">MEIGNQIKKHRNKLKWSQEVLAEKAYVSRQTISNWENDKSYPDIHSLLILGNLFNISLDELVKGDVETMKNEINKSEVKKFNSMAWLFAVLLILMVVTPLPLVKYLSWAGGVIWAVIAAAAIFTAFKVEKMKKANNIQTYKEIAAFMEGKPLDEISADRIKTANRTAIKLMYGVISALITLTVCAAIGYFIF</sequence>
<accession>A0A1H6K086</accession>
<dbReference type="InterPro" id="IPR010982">
    <property type="entry name" value="Lambda_DNA-bd_dom_sf"/>
</dbReference>
<evidence type="ECO:0000313" key="5">
    <source>
        <dbReference type="Proteomes" id="UP000183190"/>
    </source>
</evidence>
<dbReference type="AlphaFoldDB" id="A0A1H6K086"/>
<protein>
    <submittedName>
        <fullName evidence="4">DNA-binding transcriptional regulator, XRE-family HTH domain</fullName>
    </submittedName>
</protein>
<feature type="transmembrane region" description="Helical" evidence="2">
    <location>
        <begin position="84"/>
        <end position="102"/>
    </location>
</feature>
<dbReference type="SUPFAM" id="SSF47413">
    <property type="entry name" value="lambda repressor-like DNA-binding domains"/>
    <property type="match status" value="1"/>
</dbReference>
<keyword evidence="2" id="KW-0812">Transmembrane</keyword>
<dbReference type="Gene3D" id="1.10.260.40">
    <property type="entry name" value="lambda repressor-like DNA-binding domains"/>
    <property type="match status" value="1"/>
</dbReference>
<dbReference type="EMBL" id="FNWV01000007">
    <property type="protein sequence ID" value="SEH68549.1"/>
    <property type="molecule type" value="Genomic_DNA"/>
</dbReference>
<dbReference type="Pfam" id="PF01381">
    <property type="entry name" value="HTH_3"/>
    <property type="match status" value="1"/>
</dbReference>
<name>A0A1H6K086_RUMFL</name>
<dbReference type="GO" id="GO:0003677">
    <property type="term" value="F:DNA binding"/>
    <property type="evidence" value="ECO:0007669"/>
    <property type="project" value="UniProtKB-KW"/>
</dbReference>